<dbReference type="Proteomes" id="UP000070452">
    <property type="component" value="Unassembled WGS sequence"/>
</dbReference>
<accession>A0A132P6Y6</accession>
<reference evidence="8 9" key="1">
    <citation type="submission" date="2016-01" db="EMBL/GenBank/DDBJ databases">
        <title>Molecular Mechanisms for transfer of large genomic segments between Enterococcus faecium strains.</title>
        <authorList>
            <person name="Garcia-Solache M.A."/>
            <person name="Lebreton F."/>
            <person name="Mclaughlin R.E."/>
            <person name="Whiteaker J.D."/>
            <person name="Gilmore M.S."/>
            <person name="Rice L.B."/>
        </authorList>
    </citation>
    <scope>NUCLEOTIDE SEQUENCE [LARGE SCALE GENOMIC DNA]</scope>
    <source>
        <strain evidence="8 9">D344RRF x C68</strain>
    </source>
</reference>
<dbReference type="SUPFAM" id="SSF52540">
    <property type="entry name" value="P-loop containing nucleoside triphosphate hydrolases"/>
    <property type="match status" value="1"/>
</dbReference>
<evidence type="ECO:0000256" key="1">
    <source>
        <dbReference type="ARBA" id="ARBA00022741"/>
    </source>
</evidence>
<feature type="binding site" evidence="5">
    <location>
        <begin position="230"/>
        <end position="237"/>
    </location>
    <ligand>
        <name>ATP</name>
        <dbReference type="ChEBI" id="CHEBI:30616"/>
    </ligand>
</feature>
<evidence type="ECO:0000256" key="5">
    <source>
        <dbReference type="PROSITE-ProRule" id="PRU00560"/>
    </source>
</evidence>
<feature type="coiled-coil region" evidence="6">
    <location>
        <begin position="66"/>
        <end position="93"/>
    </location>
</feature>
<gene>
    <name evidence="8" type="ORF">AWT83_06265</name>
</gene>
<name>A0A132P6Y6_ENTFC</name>
<dbReference type="InterPro" id="IPR013986">
    <property type="entry name" value="DExx_box_DNA_helicase_dom_sf"/>
</dbReference>
<evidence type="ECO:0000313" key="9">
    <source>
        <dbReference type="Proteomes" id="UP000070452"/>
    </source>
</evidence>
<organism evidence="8 9">
    <name type="scientific">Enterococcus faecium</name>
    <name type="common">Streptococcus faecium</name>
    <dbReference type="NCBI Taxonomy" id="1352"/>
    <lineage>
        <taxon>Bacteria</taxon>
        <taxon>Bacillati</taxon>
        <taxon>Bacillota</taxon>
        <taxon>Bacilli</taxon>
        <taxon>Lactobacillales</taxon>
        <taxon>Enterococcaceae</taxon>
        <taxon>Enterococcus</taxon>
    </lineage>
</organism>
<dbReference type="EMBL" id="LRHK01000001">
    <property type="protein sequence ID" value="KWX18091.1"/>
    <property type="molecule type" value="Genomic_DNA"/>
</dbReference>
<evidence type="ECO:0000256" key="6">
    <source>
        <dbReference type="SAM" id="Coils"/>
    </source>
</evidence>
<dbReference type="GO" id="GO:0005829">
    <property type="term" value="C:cytosol"/>
    <property type="evidence" value="ECO:0007669"/>
    <property type="project" value="TreeGrafter"/>
</dbReference>
<dbReference type="AlphaFoldDB" id="A0A132P6Y6"/>
<dbReference type="PROSITE" id="PS51198">
    <property type="entry name" value="UVRD_HELICASE_ATP_BIND"/>
    <property type="match status" value="1"/>
</dbReference>
<dbReference type="Pfam" id="PF00580">
    <property type="entry name" value="UvrD-helicase"/>
    <property type="match status" value="1"/>
</dbReference>
<dbReference type="GO" id="GO:0000725">
    <property type="term" value="P:recombinational repair"/>
    <property type="evidence" value="ECO:0007669"/>
    <property type="project" value="TreeGrafter"/>
</dbReference>
<feature type="domain" description="UvrD-like helicase ATP-binding" evidence="7">
    <location>
        <begin position="209"/>
        <end position="576"/>
    </location>
</feature>
<evidence type="ECO:0000256" key="3">
    <source>
        <dbReference type="ARBA" id="ARBA00022806"/>
    </source>
</evidence>
<sequence>MVNTQKQLEEAYLKNVYQKLIDKKNELRESMDTAKIEGNQSLKEMAGELRLNFDSYLDNLDTFSMIEMKNREIDQMNIKQKNAENQLAKIERLLKSPYFGKVVVDFLDNEPKESFYIGTANFTDDADENLVYDWRSPIAELFYNNMIGPSSYTVRQNKIDTVIKERRQFLLERDRLVKFFDTSVAIQDDVLLEVLGQDETNEMKAITATIQSEQNTIIRDVKSQNILVNGVAGSGKTSAIMQRIAYLFYLYRDTMTSDDLLILSPNHRFIDYISNVLPSLGERNPLNLTIIQLVSQLSAEEIEGEEAYFKRITGENVSEQTERLRSKKFIDNLKQSDPLFLDHPNFIRGLTKNGKTVLSKKTIEKIYEKVPAHPKLIDRLQATKKALMSEWKNHLLKQAKSPAVQNQVLSLTEDRQLELFGKLISDDSEQSIAAYARKLLQKKYRKITRQIEEMAWVDEHQLFERIYEKRYGSAYAWQPTRTVDEAVIILAIRHLLVEKVNVPAFRYLLIDEVQDYTLAQLGLLIELFPKTHFTLVGDENQAIFNSSTTFADIMRCFDDYHLPIHRYDLRNSYRSSGAITELFKTYAMDQEKIDIVSIRPQGKEPEYRSFRSSEELLKILAEILVSLKGEKAAVITQTEEETQTLQESIKKNSYGLENCQIIPLSLAKGLEFDHVILYPFENDGDEQRRRRQMYTAISRGMKSIGQKVEQKSG</sequence>
<evidence type="ECO:0000256" key="4">
    <source>
        <dbReference type="ARBA" id="ARBA00022840"/>
    </source>
</evidence>
<dbReference type="InterPro" id="IPR014016">
    <property type="entry name" value="UvrD-like_ATP-bd"/>
</dbReference>
<keyword evidence="1 5" id="KW-0547">Nucleotide-binding</keyword>
<proteinExistence type="predicted"/>
<evidence type="ECO:0000256" key="2">
    <source>
        <dbReference type="ARBA" id="ARBA00022801"/>
    </source>
</evidence>
<evidence type="ECO:0000259" key="7">
    <source>
        <dbReference type="PROSITE" id="PS51198"/>
    </source>
</evidence>
<keyword evidence="3 5" id="KW-0347">Helicase</keyword>
<comment type="caution">
    <text evidence="8">The sequence shown here is derived from an EMBL/GenBank/DDBJ whole genome shotgun (WGS) entry which is preliminary data.</text>
</comment>
<dbReference type="GO" id="GO:0003677">
    <property type="term" value="F:DNA binding"/>
    <property type="evidence" value="ECO:0007669"/>
    <property type="project" value="InterPro"/>
</dbReference>
<dbReference type="GO" id="GO:0043138">
    <property type="term" value="F:3'-5' DNA helicase activity"/>
    <property type="evidence" value="ECO:0007669"/>
    <property type="project" value="TreeGrafter"/>
</dbReference>
<keyword evidence="4 5" id="KW-0067">ATP-binding</keyword>
<dbReference type="Gene3D" id="3.40.50.300">
    <property type="entry name" value="P-loop containing nucleotide triphosphate hydrolases"/>
    <property type="match status" value="3"/>
</dbReference>
<dbReference type="Gene3D" id="1.10.10.160">
    <property type="match status" value="1"/>
</dbReference>
<dbReference type="GO" id="GO:0005524">
    <property type="term" value="F:ATP binding"/>
    <property type="evidence" value="ECO:0007669"/>
    <property type="project" value="UniProtKB-UniRule"/>
</dbReference>
<keyword evidence="6" id="KW-0175">Coiled coil</keyword>
<protein>
    <submittedName>
        <fullName evidence="8">ATP-dependent DNA helicase IV</fullName>
    </submittedName>
</protein>
<dbReference type="RefSeq" id="WP_002391084.1">
    <property type="nucleotide sequence ID" value="NZ_CP025077.1"/>
</dbReference>
<dbReference type="InterPro" id="IPR000212">
    <property type="entry name" value="DNA_helicase_UvrD/REP"/>
</dbReference>
<dbReference type="PANTHER" id="PTHR11070">
    <property type="entry name" value="UVRD / RECB / PCRA DNA HELICASE FAMILY MEMBER"/>
    <property type="match status" value="1"/>
</dbReference>
<dbReference type="InterPro" id="IPR027417">
    <property type="entry name" value="P-loop_NTPase"/>
</dbReference>
<dbReference type="PANTHER" id="PTHR11070:SF17">
    <property type="entry name" value="DNA HELICASE IV"/>
    <property type="match status" value="1"/>
</dbReference>
<keyword evidence="2 5" id="KW-0378">Hydrolase</keyword>
<dbReference type="GO" id="GO:0016787">
    <property type="term" value="F:hydrolase activity"/>
    <property type="evidence" value="ECO:0007669"/>
    <property type="project" value="UniProtKB-UniRule"/>
</dbReference>
<evidence type="ECO:0000313" key="8">
    <source>
        <dbReference type="EMBL" id="KWX18091.1"/>
    </source>
</evidence>